<dbReference type="InterPro" id="IPR051264">
    <property type="entry name" value="FAD-oxidored/transferase_4"/>
</dbReference>
<name>A0ABV8P484_9BURK</name>
<dbReference type="Proteomes" id="UP001595848">
    <property type="component" value="Unassembled WGS sequence"/>
</dbReference>
<dbReference type="EMBL" id="JBHSBV010000006">
    <property type="protein sequence ID" value="MFC4202732.1"/>
    <property type="molecule type" value="Genomic_DNA"/>
</dbReference>
<dbReference type="PANTHER" id="PTHR43716">
    <property type="entry name" value="D-2-HYDROXYGLUTARATE DEHYDROGENASE, MITOCHONDRIAL"/>
    <property type="match status" value="1"/>
</dbReference>
<dbReference type="PANTHER" id="PTHR43716:SF2">
    <property type="entry name" value="BLL6224 PROTEIN"/>
    <property type="match status" value="1"/>
</dbReference>
<dbReference type="InterPro" id="IPR006094">
    <property type="entry name" value="Oxid_FAD_bind_N"/>
</dbReference>
<dbReference type="Pfam" id="PF01565">
    <property type="entry name" value="FAD_binding_4"/>
    <property type="match status" value="1"/>
</dbReference>
<evidence type="ECO:0000313" key="4">
    <source>
        <dbReference type="Proteomes" id="UP001595848"/>
    </source>
</evidence>
<organism evidence="3 4">
    <name type="scientific">Candidimonas humi</name>
    <dbReference type="NCBI Taxonomy" id="683355"/>
    <lineage>
        <taxon>Bacteria</taxon>
        <taxon>Pseudomonadati</taxon>
        <taxon>Pseudomonadota</taxon>
        <taxon>Betaproteobacteria</taxon>
        <taxon>Burkholderiales</taxon>
        <taxon>Alcaligenaceae</taxon>
        <taxon>Candidimonas</taxon>
    </lineage>
</organism>
<proteinExistence type="predicted"/>
<dbReference type="RefSeq" id="WP_217966216.1">
    <property type="nucleotide sequence ID" value="NZ_JAHTBN010000011.1"/>
</dbReference>
<keyword evidence="1" id="KW-0285">Flavoprotein</keyword>
<reference evidence="4" key="1">
    <citation type="journal article" date="2019" name="Int. J. Syst. Evol. Microbiol.">
        <title>The Global Catalogue of Microorganisms (GCM) 10K type strain sequencing project: providing services to taxonomists for standard genome sequencing and annotation.</title>
        <authorList>
            <consortium name="The Broad Institute Genomics Platform"/>
            <consortium name="The Broad Institute Genome Sequencing Center for Infectious Disease"/>
            <person name="Wu L."/>
            <person name="Ma J."/>
        </authorList>
    </citation>
    <scope>NUCLEOTIDE SEQUENCE [LARGE SCALE GENOMIC DNA]</scope>
    <source>
        <strain evidence="4">LMG 24813</strain>
    </source>
</reference>
<keyword evidence="1" id="KW-0274">FAD</keyword>
<dbReference type="Pfam" id="PF02913">
    <property type="entry name" value="FAD-oxidase_C"/>
    <property type="match status" value="1"/>
</dbReference>
<gene>
    <name evidence="3" type="ORF">ACFOY1_17405</name>
</gene>
<dbReference type="PROSITE" id="PS51387">
    <property type="entry name" value="FAD_PCMH"/>
    <property type="match status" value="1"/>
</dbReference>
<comment type="caution">
    <text evidence="3">The sequence shown here is derived from an EMBL/GenBank/DDBJ whole genome shotgun (WGS) entry which is preliminary data.</text>
</comment>
<sequence length="475" mass="51184">MRSDDLFTSLETIVGPGGILTSTADTAAYNLEHRGNFPGRALAVVRPRTTAEVSAVIKACAHARTPIIPQGGNTGLVGGSTPDDSGQEVVLSLERMRRIRQVNPLDNTITVESGCILQSVQEAATAHGRMFPLTLGSEGSATIGGNLSTNAGGDQVIRYGNTREQALGLEVVLADGSILNGLSPLRKDNSGYDLKHLFIGGEGTLGVITAATLKLYPLLRQQATAWIAVQDARQAVALLARLRDVLGDRITAFEIMARATVDLVLRHFPDLQEPLPGSRPWILLVDVSDTSVRYPLQEEFQLALAESMEQGLILDAAVASSERQSQTMWQIRASIPEAQRKEGPSLKHDISVPIPRIADFIDATVPKMSAIVPGIQCITFGHVGDGNLHFNQSMPPGMAKESFLAQADAIHDLVHETAAHMQGSISAEHGIGRQKQEIFMHYKDPVAISAMYRIKAALDPENLFNPGRLLPLRNS</sequence>
<accession>A0ABV8P484</accession>
<keyword evidence="4" id="KW-1185">Reference proteome</keyword>
<feature type="domain" description="FAD-binding PCMH-type" evidence="2">
    <location>
        <begin position="37"/>
        <end position="218"/>
    </location>
</feature>
<dbReference type="InterPro" id="IPR004113">
    <property type="entry name" value="FAD-bd_oxidored_4_C"/>
</dbReference>
<protein>
    <submittedName>
        <fullName evidence="3">FAD-binding oxidoreductase</fullName>
    </submittedName>
</protein>
<evidence type="ECO:0000256" key="1">
    <source>
        <dbReference type="ARBA" id="ARBA00022827"/>
    </source>
</evidence>
<evidence type="ECO:0000259" key="2">
    <source>
        <dbReference type="PROSITE" id="PS51387"/>
    </source>
</evidence>
<evidence type="ECO:0000313" key="3">
    <source>
        <dbReference type="EMBL" id="MFC4202732.1"/>
    </source>
</evidence>
<dbReference type="InterPro" id="IPR016166">
    <property type="entry name" value="FAD-bd_PCMH"/>
</dbReference>